<accession>A0ABN9V6B8</accession>
<comment type="caution">
    <text evidence="2">The sequence shown here is derived from an EMBL/GenBank/DDBJ whole genome shotgun (WGS) entry which is preliminary data.</text>
</comment>
<protein>
    <recommendedName>
        <fullName evidence="1">Phytase-like domain-containing protein</fullName>
    </recommendedName>
</protein>
<evidence type="ECO:0000313" key="2">
    <source>
        <dbReference type="EMBL" id="CAK0868427.1"/>
    </source>
</evidence>
<name>A0ABN9V6B8_9DINO</name>
<dbReference type="Proteomes" id="UP001189429">
    <property type="component" value="Unassembled WGS sequence"/>
</dbReference>
<organism evidence="2 3">
    <name type="scientific">Prorocentrum cordatum</name>
    <dbReference type="NCBI Taxonomy" id="2364126"/>
    <lineage>
        <taxon>Eukaryota</taxon>
        <taxon>Sar</taxon>
        <taxon>Alveolata</taxon>
        <taxon>Dinophyceae</taxon>
        <taxon>Prorocentrales</taxon>
        <taxon>Prorocentraceae</taxon>
        <taxon>Prorocentrum</taxon>
    </lineage>
</organism>
<feature type="non-terminal residue" evidence="2">
    <location>
        <position position="143"/>
    </location>
</feature>
<dbReference type="InterPro" id="IPR027372">
    <property type="entry name" value="Phytase-like_dom"/>
</dbReference>
<evidence type="ECO:0000313" key="3">
    <source>
        <dbReference type="Proteomes" id="UP001189429"/>
    </source>
</evidence>
<feature type="domain" description="Phytase-like" evidence="1">
    <location>
        <begin position="36"/>
        <end position="134"/>
    </location>
</feature>
<reference evidence="2" key="1">
    <citation type="submission" date="2023-10" db="EMBL/GenBank/DDBJ databases">
        <authorList>
            <person name="Chen Y."/>
            <person name="Shah S."/>
            <person name="Dougan E. K."/>
            <person name="Thang M."/>
            <person name="Chan C."/>
        </authorList>
    </citation>
    <scope>NUCLEOTIDE SEQUENCE [LARGE SCALE GENOMIC DNA]</scope>
</reference>
<sequence length="143" mass="15134">MVYLEWPSQRSILNQLVRSTFVAVRLASSGGNSRGPVDTYKLDSEGLVVRPGAVLVSTESPPEIFHCLLEQPASASVSCRTFVNASSFLSAKHNQGFESLCATPSGARLVTATEASLSIDADGVVRLASYSMTADGVAVPDRE</sequence>
<evidence type="ECO:0000259" key="1">
    <source>
        <dbReference type="Pfam" id="PF13449"/>
    </source>
</evidence>
<dbReference type="Pfam" id="PF13449">
    <property type="entry name" value="Phytase-like"/>
    <property type="match status" value="1"/>
</dbReference>
<proteinExistence type="predicted"/>
<dbReference type="EMBL" id="CAUYUJ010016745">
    <property type="protein sequence ID" value="CAK0868427.1"/>
    <property type="molecule type" value="Genomic_DNA"/>
</dbReference>
<keyword evidence="3" id="KW-1185">Reference proteome</keyword>
<gene>
    <name evidence="2" type="ORF">PCOR1329_LOCUS55087</name>
</gene>